<gene>
    <name evidence="2" type="ORF">HNY73_017353</name>
</gene>
<comment type="caution">
    <text evidence="2">The sequence shown here is derived from an EMBL/GenBank/DDBJ whole genome shotgun (WGS) entry which is preliminary data.</text>
</comment>
<dbReference type="EMBL" id="JABXBU010002227">
    <property type="protein sequence ID" value="KAF8774842.1"/>
    <property type="molecule type" value="Genomic_DNA"/>
</dbReference>
<accession>A0A8T0ELH2</accession>
<name>A0A8T0ELH2_ARGBR</name>
<reference evidence="2" key="2">
    <citation type="submission" date="2020-06" db="EMBL/GenBank/DDBJ databases">
        <authorList>
            <person name="Sheffer M."/>
        </authorList>
    </citation>
    <scope>NUCLEOTIDE SEQUENCE</scope>
</reference>
<keyword evidence="3" id="KW-1185">Reference proteome</keyword>
<protein>
    <submittedName>
        <fullName evidence="2">Uncharacterized protein</fullName>
    </submittedName>
</protein>
<dbReference type="Proteomes" id="UP000807504">
    <property type="component" value="Unassembled WGS sequence"/>
</dbReference>
<evidence type="ECO:0000313" key="3">
    <source>
        <dbReference type="Proteomes" id="UP000807504"/>
    </source>
</evidence>
<dbReference type="AlphaFoldDB" id="A0A8T0ELH2"/>
<keyword evidence="1" id="KW-0175">Coiled coil</keyword>
<evidence type="ECO:0000256" key="1">
    <source>
        <dbReference type="SAM" id="Coils"/>
    </source>
</evidence>
<reference evidence="2" key="1">
    <citation type="journal article" date="2020" name="bioRxiv">
        <title>Chromosome-level reference genome of the European wasp spider Argiope bruennichi: a resource for studies on range expansion and evolutionary adaptation.</title>
        <authorList>
            <person name="Sheffer M.M."/>
            <person name="Hoppe A."/>
            <person name="Krehenwinkel H."/>
            <person name="Uhl G."/>
            <person name="Kuss A.W."/>
            <person name="Jensen L."/>
            <person name="Jensen C."/>
            <person name="Gillespie R.G."/>
            <person name="Hoff K.J."/>
            <person name="Prost S."/>
        </authorList>
    </citation>
    <scope>NUCLEOTIDE SEQUENCE</scope>
</reference>
<proteinExistence type="predicted"/>
<feature type="coiled-coil region" evidence="1">
    <location>
        <begin position="354"/>
        <end position="406"/>
    </location>
</feature>
<organism evidence="2 3">
    <name type="scientific">Argiope bruennichi</name>
    <name type="common">Wasp spider</name>
    <name type="synonym">Aranea bruennichi</name>
    <dbReference type="NCBI Taxonomy" id="94029"/>
    <lineage>
        <taxon>Eukaryota</taxon>
        <taxon>Metazoa</taxon>
        <taxon>Ecdysozoa</taxon>
        <taxon>Arthropoda</taxon>
        <taxon>Chelicerata</taxon>
        <taxon>Arachnida</taxon>
        <taxon>Araneae</taxon>
        <taxon>Araneomorphae</taxon>
        <taxon>Entelegynae</taxon>
        <taxon>Araneoidea</taxon>
        <taxon>Araneidae</taxon>
        <taxon>Argiope</taxon>
    </lineage>
</organism>
<sequence length="411" mass="48594">MDLEFCEFYFKAIKKLVGNDGDRNCGFKSFRKSFQMLPITKQRCQFKSAKNTEIVDSLDDTLYNRIAWIYQNSTCLSSAIAYHFRKATMENSKVVNKLLKKKELRICSVSTGSPSDIVALVKVLESVVGTNEEIDIRVSIIHSDKKWKITCLVVLLCLERFKNALWKIDFIEGDFRFSCSNNLKQAIKNADIVSLVNYLGKFEDVEKRIQKNINVQYETAGNRKGEIPGYDLFYEAACDLHMLSVAAVVRHFQLYYMYLGSNLCNTVLKLFCRIWMKLTRKYPGYLNQKTVETKKRVEEQRAQCMKLTRECFLREQCYAWEVENYFKPLLKEISSKRKQLGWSKKESLKTFNYIKREEKEKIQILREKRAMESLEFQKLETLERELRRAQKEYNNLREKQRKIYIEKKGKT</sequence>
<evidence type="ECO:0000313" key="2">
    <source>
        <dbReference type="EMBL" id="KAF8774842.1"/>
    </source>
</evidence>